<dbReference type="Pfam" id="PF00672">
    <property type="entry name" value="HAMP"/>
    <property type="match status" value="1"/>
</dbReference>
<feature type="transmembrane region" description="Helical" evidence="11">
    <location>
        <begin position="12"/>
        <end position="33"/>
    </location>
</feature>
<dbReference type="PANTHER" id="PTHR45436">
    <property type="entry name" value="SENSOR HISTIDINE KINASE YKOH"/>
    <property type="match status" value="1"/>
</dbReference>
<dbReference type="Proteomes" id="UP000251889">
    <property type="component" value="Unassembled WGS sequence"/>
</dbReference>
<dbReference type="SMART" id="SM00304">
    <property type="entry name" value="HAMP"/>
    <property type="match status" value="1"/>
</dbReference>
<keyword evidence="8 11" id="KW-1133">Transmembrane helix</keyword>
<feature type="transmembrane region" description="Helical" evidence="11">
    <location>
        <begin position="154"/>
        <end position="177"/>
    </location>
</feature>
<dbReference type="GO" id="GO:0005886">
    <property type="term" value="C:plasma membrane"/>
    <property type="evidence" value="ECO:0007669"/>
    <property type="project" value="TreeGrafter"/>
</dbReference>
<dbReference type="CDD" id="cd00075">
    <property type="entry name" value="HATPase"/>
    <property type="match status" value="1"/>
</dbReference>
<dbReference type="PROSITE" id="PS50885">
    <property type="entry name" value="HAMP"/>
    <property type="match status" value="1"/>
</dbReference>
<evidence type="ECO:0000256" key="9">
    <source>
        <dbReference type="ARBA" id="ARBA00023012"/>
    </source>
</evidence>
<dbReference type="RefSeq" id="WP_112747825.1">
    <property type="nucleotide sequence ID" value="NZ_QMFY01000008.1"/>
</dbReference>
<evidence type="ECO:0000256" key="3">
    <source>
        <dbReference type="ARBA" id="ARBA00012438"/>
    </source>
</evidence>
<dbReference type="SUPFAM" id="SSF158472">
    <property type="entry name" value="HAMP domain-like"/>
    <property type="match status" value="1"/>
</dbReference>
<dbReference type="InterPro" id="IPR003594">
    <property type="entry name" value="HATPase_dom"/>
</dbReference>
<dbReference type="InterPro" id="IPR004358">
    <property type="entry name" value="Sig_transdc_His_kin-like_C"/>
</dbReference>
<protein>
    <recommendedName>
        <fullName evidence="3">histidine kinase</fullName>
        <ecNumber evidence="3">2.7.13.3</ecNumber>
    </recommendedName>
</protein>
<dbReference type="AlphaFoldDB" id="A0A364Y066"/>
<organism evidence="14 15">
    <name type="scientific">Pseudochryseolinea flava</name>
    <dbReference type="NCBI Taxonomy" id="2059302"/>
    <lineage>
        <taxon>Bacteria</taxon>
        <taxon>Pseudomonadati</taxon>
        <taxon>Bacteroidota</taxon>
        <taxon>Cytophagia</taxon>
        <taxon>Cytophagales</taxon>
        <taxon>Fulvivirgaceae</taxon>
        <taxon>Pseudochryseolinea</taxon>
    </lineage>
</organism>
<dbReference type="CDD" id="cd00082">
    <property type="entry name" value="HisKA"/>
    <property type="match status" value="1"/>
</dbReference>
<dbReference type="GO" id="GO:0000155">
    <property type="term" value="F:phosphorelay sensor kinase activity"/>
    <property type="evidence" value="ECO:0007669"/>
    <property type="project" value="InterPro"/>
</dbReference>
<keyword evidence="7 14" id="KW-0418">Kinase</keyword>
<comment type="catalytic activity">
    <reaction evidence="1">
        <text>ATP + protein L-histidine = ADP + protein N-phospho-L-histidine.</text>
        <dbReference type="EC" id="2.7.13.3"/>
    </reaction>
</comment>
<dbReference type="InterPro" id="IPR003661">
    <property type="entry name" value="HisK_dim/P_dom"/>
</dbReference>
<dbReference type="EC" id="2.7.13.3" evidence="3"/>
<sequence>MNIRTKLTLRFIAITAIILISGLLMIYIFSAAYRQDEFYTRLQNKAINTATLFIDVDEVNTALLTKIEKDNPINLPSETILIYNAKDSLLFATGAVQAVTVTDSMLSAVRTEDEIRSLEGEHEVLGFVFTGKRGKFVIIAAAIDIYGHKKLKNLLIILMSVFGVSVIVVTITAWLYAGKALQPIANVVNQVSKISISSLDKRLDEGNGSDEIAKLSHTFNDMLIRLESSFLTQKNFIANASHELRTPLTSITGQLEVTLLNERSPEKYKQVILSVLEDIKSLNLLSNKLLLLAQSSMEERERKMQPIRIDEVIWQAKEELLKYQEQYIVNVNLDETLDDEQHLTIIADEQLIKTAVTNMMENSCKYADDHRCEINISPSKGGVKITFVDNGIGIPHDELQKIFEPFFRGSNTLGYRGHGIGLSMVRRILLLHKGSIAIASEVNKGTTIAITLPCIG</sequence>
<evidence type="ECO:0000256" key="11">
    <source>
        <dbReference type="SAM" id="Phobius"/>
    </source>
</evidence>
<dbReference type="Pfam" id="PF02518">
    <property type="entry name" value="HATPase_c"/>
    <property type="match status" value="1"/>
</dbReference>
<feature type="domain" description="Histidine kinase" evidence="12">
    <location>
        <begin position="239"/>
        <end position="456"/>
    </location>
</feature>
<dbReference type="EMBL" id="QMFY01000008">
    <property type="protein sequence ID" value="RAV99987.1"/>
    <property type="molecule type" value="Genomic_DNA"/>
</dbReference>
<proteinExistence type="predicted"/>
<dbReference type="InterPro" id="IPR036890">
    <property type="entry name" value="HATPase_C_sf"/>
</dbReference>
<dbReference type="SMART" id="SM00388">
    <property type="entry name" value="HisKA"/>
    <property type="match status" value="1"/>
</dbReference>
<keyword evidence="9" id="KW-0902">Two-component regulatory system</keyword>
<keyword evidence="5" id="KW-0808">Transferase</keyword>
<evidence type="ECO:0000256" key="2">
    <source>
        <dbReference type="ARBA" id="ARBA00004370"/>
    </source>
</evidence>
<keyword evidence="4" id="KW-0597">Phosphoprotein</keyword>
<dbReference type="InterPro" id="IPR003660">
    <property type="entry name" value="HAMP_dom"/>
</dbReference>
<keyword evidence="6 11" id="KW-0812">Transmembrane</keyword>
<evidence type="ECO:0000256" key="10">
    <source>
        <dbReference type="ARBA" id="ARBA00023136"/>
    </source>
</evidence>
<dbReference type="OrthoDB" id="594725at2"/>
<dbReference type="CDD" id="cd06225">
    <property type="entry name" value="HAMP"/>
    <property type="match status" value="1"/>
</dbReference>
<reference evidence="14 15" key="1">
    <citation type="submission" date="2018-06" db="EMBL/GenBank/DDBJ databases">
        <title>Chryseolinea flavus sp. nov., a member of the phylum Bacteroidetes isolated from soil.</title>
        <authorList>
            <person name="Li Y."/>
            <person name="Wang J."/>
        </authorList>
    </citation>
    <scope>NUCLEOTIDE SEQUENCE [LARGE SCALE GENOMIC DNA]</scope>
    <source>
        <strain evidence="14 15">SDU1-6</strain>
    </source>
</reference>
<evidence type="ECO:0000256" key="5">
    <source>
        <dbReference type="ARBA" id="ARBA00022679"/>
    </source>
</evidence>
<dbReference type="SMART" id="SM00387">
    <property type="entry name" value="HATPase_c"/>
    <property type="match status" value="1"/>
</dbReference>
<evidence type="ECO:0000256" key="4">
    <source>
        <dbReference type="ARBA" id="ARBA00022553"/>
    </source>
</evidence>
<evidence type="ECO:0000259" key="12">
    <source>
        <dbReference type="PROSITE" id="PS50109"/>
    </source>
</evidence>
<comment type="caution">
    <text evidence="14">The sequence shown here is derived from an EMBL/GenBank/DDBJ whole genome shotgun (WGS) entry which is preliminary data.</text>
</comment>
<dbReference type="Gene3D" id="1.10.287.130">
    <property type="match status" value="1"/>
</dbReference>
<dbReference type="SUPFAM" id="SSF47384">
    <property type="entry name" value="Homodimeric domain of signal transducing histidine kinase"/>
    <property type="match status" value="1"/>
</dbReference>
<keyword evidence="10 11" id="KW-0472">Membrane</keyword>
<evidence type="ECO:0000313" key="15">
    <source>
        <dbReference type="Proteomes" id="UP000251889"/>
    </source>
</evidence>
<dbReference type="InterPro" id="IPR050428">
    <property type="entry name" value="TCS_sensor_his_kinase"/>
</dbReference>
<dbReference type="SUPFAM" id="SSF55874">
    <property type="entry name" value="ATPase domain of HSP90 chaperone/DNA topoisomerase II/histidine kinase"/>
    <property type="match status" value="1"/>
</dbReference>
<evidence type="ECO:0000313" key="14">
    <source>
        <dbReference type="EMBL" id="RAV99987.1"/>
    </source>
</evidence>
<dbReference type="InterPro" id="IPR005467">
    <property type="entry name" value="His_kinase_dom"/>
</dbReference>
<keyword evidence="15" id="KW-1185">Reference proteome</keyword>
<dbReference type="Gene3D" id="3.30.565.10">
    <property type="entry name" value="Histidine kinase-like ATPase, C-terminal domain"/>
    <property type="match status" value="1"/>
</dbReference>
<dbReference type="Pfam" id="PF00512">
    <property type="entry name" value="HisKA"/>
    <property type="match status" value="1"/>
</dbReference>
<evidence type="ECO:0000256" key="6">
    <source>
        <dbReference type="ARBA" id="ARBA00022692"/>
    </source>
</evidence>
<accession>A0A364Y066</accession>
<dbReference type="Gene3D" id="6.10.340.10">
    <property type="match status" value="1"/>
</dbReference>
<evidence type="ECO:0000256" key="1">
    <source>
        <dbReference type="ARBA" id="ARBA00000085"/>
    </source>
</evidence>
<dbReference type="PANTHER" id="PTHR45436:SF5">
    <property type="entry name" value="SENSOR HISTIDINE KINASE TRCS"/>
    <property type="match status" value="1"/>
</dbReference>
<evidence type="ECO:0000256" key="8">
    <source>
        <dbReference type="ARBA" id="ARBA00022989"/>
    </source>
</evidence>
<dbReference type="PROSITE" id="PS50109">
    <property type="entry name" value="HIS_KIN"/>
    <property type="match status" value="1"/>
</dbReference>
<name>A0A364Y066_9BACT</name>
<comment type="subcellular location">
    <subcellularLocation>
        <location evidence="2">Membrane</location>
    </subcellularLocation>
</comment>
<dbReference type="PRINTS" id="PR00344">
    <property type="entry name" value="BCTRLSENSOR"/>
</dbReference>
<evidence type="ECO:0000259" key="13">
    <source>
        <dbReference type="PROSITE" id="PS50885"/>
    </source>
</evidence>
<feature type="domain" description="HAMP" evidence="13">
    <location>
        <begin position="178"/>
        <end position="231"/>
    </location>
</feature>
<gene>
    <name evidence="14" type="ORF">DQQ10_15630</name>
</gene>
<evidence type="ECO:0000256" key="7">
    <source>
        <dbReference type="ARBA" id="ARBA00022777"/>
    </source>
</evidence>
<dbReference type="InterPro" id="IPR036097">
    <property type="entry name" value="HisK_dim/P_sf"/>
</dbReference>